<organism evidence="2 3">
    <name type="scientific">Serendipita vermifera MAFF 305830</name>
    <dbReference type="NCBI Taxonomy" id="933852"/>
    <lineage>
        <taxon>Eukaryota</taxon>
        <taxon>Fungi</taxon>
        <taxon>Dikarya</taxon>
        <taxon>Basidiomycota</taxon>
        <taxon>Agaricomycotina</taxon>
        <taxon>Agaricomycetes</taxon>
        <taxon>Sebacinales</taxon>
        <taxon>Serendipitaceae</taxon>
        <taxon>Serendipita</taxon>
    </lineage>
</organism>
<evidence type="ECO:0000313" key="2">
    <source>
        <dbReference type="EMBL" id="KIM25961.1"/>
    </source>
</evidence>
<feature type="transmembrane region" description="Helical" evidence="1">
    <location>
        <begin position="150"/>
        <end position="170"/>
    </location>
</feature>
<gene>
    <name evidence="2" type="ORF">M408DRAFT_330941</name>
</gene>
<reference evidence="2 3" key="1">
    <citation type="submission" date="2014-04" db="EMBL/GenBank/DDBJ databases">
        <authorList>
            <consortium name="DOE Joint Genome Institute"/>
            <person name="Kuo A."/>
            <person name="Zuccaro A."/>
            <person name="Kohler A."/>
            <person name="Nagy L.G."/>
            <person name="Floudas D."/>
            <person name="Copeland A."/>
            <person name="Barry K.W."/>
            <person name="Cichocki N."/>
            <person name="Veneault-Fourrey C."/>
            <person name="LaButti K."/>
            <person name="Lindquist E.A."/>
            <person name="Lipzen A."/>
            <person name="Lundell T."/>
            <person name="Morin E."/>
            <person name="Murat C."/>
            <person name="Sun H."/>
            <person name="Tunlid A."/>
            <person name="Henrissat B."/>
            <person name="Grigoriev I.V."/>
            <person name="Hibbett D.S."/>
            <person name="Martin F."/>
            <person name="Nordberg H.P."/>
            <person name="Cantor M.N."/>
            <person name="Hua S.X."/>
        </authorList>
    </citation>
    <scope>NUCLEOTIDE SEQUENCE [LARGE SCALE GENOMIC DNA]</scope>
    <source>
        <strain evidence="2 3">MAFF 305830</strain>
    </source>
</reference>
<feature type="transmembrane region" description="Helical" evidence="1">
    <location>
        <begin position="47"/>
        <end position="69"/>
    </location>
</feature>
<proteinExistence type="predicted"/>
<reference evidence="3" key="2">
    <citation type="submission" date="2015-01" db="EMBL/GenBank/DDBJ databases">
        <title>Evolutionary Origins and Diversification of the Mycorrhizal Mutualists.</title>
        <authorList>
            <consortium name="DOE Joint Genome Institute"/>
            <consortium name="Mycorrhizal Genomics Consortium"/>
            <person name="Kohler A."/>
            <person name="Kuo A."/>
            <person name="Nagy L.G."/>
            <person name="Floudas D."/>
            <person name="Copeland A."/>
            <person name="Barry K.W."/>
            <person name="Cichocki N."/>
            <person name="Veneault-Fourrey C."/>
            <person name="LaButti K."/>
            <person name="Lindquist E.A."/>
            <person name="Lipzen A."/>
            <person name="Lundell T."/>
            <person name="Morin E."/>
            <person name="Murat C."/>
            <person name="Riley R."/>
            <person name="Ohm R."/>
            <person name="Sun H."/>
            <person name="Tunlid A."/>
            <person name="Henrissat B."/>
            <person name="Grigoriev I.V."/>
            <person name="Hibbett D.S."/>
            <person name="Martin F."/>
        </authorList>
    </citation>
    <scope>NUCLEOTIDE SEQUENCE [LARGE SCALE GENOMIC DNA]</scope>
    <source>
        <strain evidence="3">MAFF 305830</strain>
    </source>
</reference>
<evidence type="ECO:0000256" key="1">
    <source>
        <dbReference type="SAM" id="Phobius"/>
    </source>
</evidence>
<keyword evidence="1" id="KW-1133">Transmembrane helix</keyword>
<dbReference type="OrthoDB" id="3158487at2759"/>
<dbReference type="AlphaFoldDB" id="A0A0C3B348"/>
<feature type="transmembrane region" description="Helical" evidence="1">
    <location>
        <begin position="121"/>
        <end position="144"/>
    </location>
</feature>
<keyword evidence="1" id="KW-0472">Membrane</keyword>
<accession>A0A0C3B348</accession>
<keyword evidence="3" id="KW-1185">Reference proteome</keyword>
<evidence type="ECO:0000313" key="3">
    <source>
        <dbReference type="Proteomes" id="UP000054097"/>
    </source>
</evidence>
<dbReference type="PANTHER" id="PTHR35041:SF6">
    <property type="entry name" value="FORMYLMETHIONINE DEFORMYLASE-LIKE PROTEIN-RELATED"/>
    <property type="match status" value="1"/>
</dbReference>
<sequence length="573" mass="62945">MLLKDSGSDQTVALTLPSSEAQWEKFNPSTSSINTQSNPVFPNDTKISVASILGGFGMALALCVLHHLLLSYLHGQNIDHFSQFWIKNASNGFASVFSVCLAFSMHCALTQVKWRIARKNPIPLGCLDSLFAMPSPLALLGSFLSPCRPLFFPILTSIIIQALLIVGILAPNALEIAPSTPVTRNIQVPTLDFSKGPLTSLTMALGVSYTNVSSSWEQIINMITLNPPEVNWEMPRKCGAACSFQIEYQAPSLDCRDIGPEEYVLSPGNIMDKDHAWVYQANSTLYPSPAVSRGEWDIGQKYDLSIQYANLSDENMLHSQRGGGVYCHFRNATYTASFDFTSSYQRAKTSIVSYGSILGGRHDCLTYDLPSDEQDACMKNGINTRATCQVFAAAFQGYIGYDEAVMSGEIHSPGFVGMAGNMALVQTMFHYASISGPPFGEFEPLVPDLGKALVDTFSNLTLGLMPHRTEKTTVTALVWDGEQVWGYTVWLLWAVYAPALLLALPVMIAGLFSIRSNGVAMEDSFSTFLLATRNPELDHVCAKVAEPKRLQHVRLLYQRKGTFMVESKRESSD</sequence>
<dbReference type="Proteomes" id="UP000054097">
    <property type="component" value="Unassembled WGS sequence"/>
</dbReference>
<protein>
    <submittedName>
        <fullName evidence="2">Uncharacterized protein</fullName>
    </submittedName>
</protein>
<dbReference type="PANTHER" id="PTHR35041">
    <property type="entry name" value="MEDIATOR OF RNA POLYMERASE II TRANSCRIPTION SUBUNIT 1"/>
    <property type="match status" value="1"/>
</dbReference>
<dbReference type="EMBL" id="KN824310">
    <property type="protein sequence ID" value="KIM25961.1"/>
    <property type="molecule type" value="Genomic_DNA"/>
</dbReference>
<keyword evidence="1" id="KW-0812">Transmembrane</keyword>
<feature type="transmembrane region" description="Helical" evidence="1">
    <location>
        <begin position="89"/>
        <end position="109"/>
    </location>
</feature>
<dbReference type="STRING" id="933852.A0A0C3B348"/>
<dbReference type="HOGENOM" id="CLU_031068_0_0_1"/>
<name>A0A0C3B348_SERVB</name>
<feature type="transmembrane region" description="Helical" evidence="1">
    <location>
        <begin position="490"/>
        <end position="512"/>
    </location>
</feature>